<sequence>MSNQPGGGYGPQDSGHPQGNPGQPQYGQPSYGEPQRGQSQPAYQPPGAYASGNPGANAGYGFTPPLGAASPDDLNLPLYGASFGQAARRFFKSYARFTGRASRSEYWWASLMLALIYLIPTVLFTISMIAMFTSIPFEKTTSTTSTSSYTRLDATGPPDAGALTFFVIACILCAVVWLALLIPSIALTWRRLHDGNFAGPWYFITFTSVGSIVLLVFMFLPPKAEGMRFDVPGAAERGKPFAIA</sequence>
<dbReference type="Proteomes" id="UP000273119">
    <property type="component" value="Unassembled WGS sequence"/>
</dbReference>
<feature type="transmembrane region" description="Helical" evidence="2">
    <location>
        <begin position="162"/>
        <end position="189"/>
    </location>
</feature>
<name>A0A496PI23_9MICC</name>
<dbReference type="GO" id="GO:0005886">
    <property type="term" value="C:plasma membrane"/>
    <property type="evidence" value="ECO:0007669"/>
    <property type="project" value="TreeGrafter"/>
</dbReference>
<evidence type="ECO:0000313" key="3">
    <source>
        <dbReference type="EMBL" id="RKW70125.1"/>
    </source>
</evidence>
<dbReference type="EMBL" id="QQXL01000005">
    <property type="protein sequence ID" value="RKW70125.1"/>
    <property type="molecule type" value="Genomic_DNA"/>
</dbReference>
<feature type="transmembrane region" description="Helical" evidence="2">
    <location>
        <begin position="201"/>
        <end position="220"/>
    </location>
</feature>
<evidence type="ECO:0000256" key="1">
    <source>
        <dbReference type="SAM" id="MobiDB-lite"/>
    </source>
</evidence>
<proteinExistence type="predicted"/>
<protein>
    <submittedName>
        <fullName evidence="3">DUF805 domain-containing protein</fullName>
    </submittedName>
</protein>
<dbReference type="PANTHER" id="PTHR34980:SF2">
    <property type="entry name" value="INNER MEMBRANE PROTEIN YHAH-RELATED"/>
    <property type="match status" value="1"/>
</dbReference>
<gene>
    <name evidence="3" type="ORF">DWQ67_09210</name>
</gene>
<dbReference type="PANTHER" id="PTHR34980">
    <property type="entry name" value="INNER MEMBRANE PROTEIN-RELATED-RELATED"/>
    <property type="match status" value="1"/>
</dbReference>
<keyword evidence="2" id="KW-0472">Membrane</keyword>
<feature type="compositionally biased region" description="Low complexity" evidence="1">
    <location>
        <begin position="15"/>
        <end position="35"/>
    </location>
</feature>
<dbReference type="InterPro" id="IPR008523">
    <property type="entry name" value="DUF805"/>
</dbReference>
<organism evidence="3 4">
    <name type="scientific">Galactobacter caseinivorans</name>
    <dbReference type="NCBI Taxonomy" id="2676123"/>
    <lineage>
        <taxon>Bacteria</taxon>
        <taxon>Bacillati</taxon>
        <taxon>Actinomycetota</taxon>
        <taxon>Actinomycetes</taxon>
        <taxon>Micrococcales</taxon>
        <taxon>Micrococcaceae</taxon>
        <taxon>Galactobacter</taxon>
    </lineage>
</organism>
<dbReference type="AlphaFoldDB" id="A0A496PI23"/>
<dbReference type="RefSeq" id="WP_121485313.1">
    <property type="nucleotide sequence ID" value="NZ_QQXL01000005.1"/>
</dbReference>
<dbReference type="Pfam" id="PF05656">
    <property type="entry name" value="DUF805"/>
    <property type="match status" value="1"/>
</dbReference>
<evidence type="ECO:0000256" key="2">
    <source>
        <dbReference type="SAM" id="Phobius"/>
    </source>
</evidence>
<keyword evidence="4" id="KW-1185">Reference proteome</keyword>
<feature type="compositionally biased region" description="Gly residues" evidence="1">
    <location>
        <begin position="1"/>
        <end position="10"/>
    </location>
</feature>
<keyword evidence="2" id="KW-0812">Transmembrane</keyword>
<keyword evidence="2" id="KW-1133">Transmembrane helix</keyword>
<comment type="caution">
    <text evidence="3">The sequence shown here is derived from an EMBL/GenBank/DDBJ whole genome shotgun (WGS) entry which is preliminary data.</text>
</comment>
<accession>A0A496PI23</accession>
<feature type="transmembrane region" description="Helical" evidence="2">
    <location>
        <begin position="106"/>
        <end position="132"/>
    </location>
</feature>
<evidence type="ECO:0000313" key="4">
    <source>
        <dbReference type="Proteomes" id="UP000273119"/>
    </source>
</evidence>
<feature type="region of interest" description="Disordered" evidence="1">
    <location>
        <begin position="1"/>
        <end position="50"/>
    </location>
</feature>
<reference evidence="3 4" key="1">
    <citation type="submission" date="2018-07" db="EMBL/GenBank/DDBJ databases">
        <title>Arthrobacter sp. nov., isolated from raw cow's milk with high bacterial count.</title>
        <authorList>
            <person name="Hahne J."/>
            <person name="Isele D."/>
            <person name="Lipski A."/>
        </authorList>
    </citation>
    <scope>NUCLEOTIDE SEQUENCE [LARGE SCALE GENOMIC DNA]</scope>
    <source>
        <strain evidence="3 4">JZ R-183</strain>
    </source>
</reference>